<dbReference type="EMBL" id="JAFREM010000008">
    <property type="protein sequence ID" value="MBO1305555.1"/>
    <property type="molecule type" value="Genomic_DNA"/>
</dbReference>
<dbReference type="Proteomes" id="UP000664601">
    <property type="component" value="Unassembled WGS sequence"/>
</dbReference>
<dbReference type="InterPro" id="IPR036452">
    <property type="entry name" value="Ribo_hydro-like"/>
</dbReference>
<evidence type="ECO:0000259" key="3">
    <source>
        <dbReference type="Pfam" id="PF01156"/>
    </source>
</evidence>
<keyword evidence="1 4" id="KW-0378">Hydrolase</keyword>
<dbReference type="GO" id="GO:0016787">
    <property type="term" value="F:hydrolase activity"/>
    <property type="evidence" value="ECO:0007669"/>
    <property type="project" value="UniProtKB-KW"/>
</dbReference>
<dbReference type="InterPro" id="IPR023186">
    <property type="entry name" value="IUNH"/>
</dbReference>
<evidence type="ECO:0000256" key="2">
    <source>
        <dbReference type="ARBA" id="ARBA00023295"/>
    </source>
</evidence>
<dbReference type="SUPFAM" id="SSF53590">
    <property type="entry name" value="Nucleoside hydrolase"/>
    <property type="match status" value="1"/>
</dbReference>
<gene>
    <name evidence="4" type="ORF">JZO70_05255</name>
</gene>
<proteinExistence type="predicted"/>
<dbReference type="PANTHER" id="PTHR12304:SF4">
    <property type="entry name" value="URIDINE NUCLEOSIDASE"/>
    <property type="match status" value="1"/>
</dbReference>
<evidence type="ECO:0000313" key="5">
    <source>
        <dbReference type="Proteomes" id="UP000664601"/>
    </source>
</evidence>
<accession>A0ABS3L7H6</accession>
<dbReference type="Gene3D" id="3.90.245.10">
    <property type="entry name" value="Ribonucleoside hydrolase-like"/>
    <property type="match status" value="1"/>
</dbReference>
<dbReference type="Pfam" id="PF01156">
    <property type="entry name" value="IU_nuc_hydro"/>
    <property type="match status" value="1"/>
</dbReference>
<dbReference type="CDD" id="cd02650">
    <property type="entry name" value="nuc_hydro_CaPnhB"/>
    <property type="match status" value="1"/>
</dbReference>
<feature type="domain" description="Inosine/uridine-preferring nucleoside hydrolase" evidence="3">
    <location>
        <begin position="4"/>
        <end position="303"/>
    </location>
</feature>
<keyword evidence="2" id="KW-0326">Glycosidase</keyword>
<organism evidence="4 5">
    <name type="scientific">Candidatus Enterococcus moelleringii</name>
    <dbReference type="NCBI Taxonomy" id="2815325"/>
    <lineage>
        <taxon>Bacteria</taxon>
        <taxon>Bacillati</taxon>
        <taxon>Bacillota</taxon>
        <taxon>Bacilli</taxon>
        <taxon>Lactobacillales</taxon>
        <taxon>Enterococcaceae</taxon>
        <taxon>Enterococcus</taxon>
    </lineage>
</organism>
<dbReference type="RefSeq" id="WP_207672494.1">
    <property type="nucleotide sequence ID" value="NZ_JAFREM010000008.1"/>
</dbReference>
<reference evidence="4 5" key="1">
    <citation type="submission" date="2021-03" db="EMBL/GenBank/DDBJ databases">
        <title>Enterococcal diversity collection.</title>
        <authorList>
            <person name="Gilmore M.S."/>
            <person name="Schwartzman J."/>
            <person name="Van Tyne D."/>
            <person name="Martin M."/>
            <person name="Earl A.M."/>
            <person name="Manson A.L."/>
            <person name="Straub T."/>
            <person name="Salamzade R."/>
            <person name="Saavedra J."/>
            <person name="Lebreton F."/>
            <person name="Prichula J."/>
            <person name="Schaufler K."/>
            <person name="Gaca A."/>
            <person name="Sgardioli B."/>
            <person name="Wagenaar J."/>
            <person name="Strong T."/>
        </authorList>
    </citation>
    <scope>NUCLEOTIDE SEQUENCE [LARGE SCALE GENOMIC DNA]</scope>
    <source>
        <strain evidence="4 5">669A</strain>
    </source>
</reference>
<protein>
    <submittedName>
        <fullName evidence="4">Nucleoside hydrolase</fullName>
    </submittedName>
</protein>
<evidence type="ECO:0000313" key="4">
    <source>
        <dbReference type="EMBL" id="MBO1305555.1"/>
    </source>
</evidence>
<comment type="caution">
    <text evidence="4">The sequence shown here is derived from an EMBL/GenBank/DDBJ whole genome shotgun (WGS) entry which is preliminary data.</text>
</comment>
<evidence type="ECO:0000256" key="1">
    <source>
        <dbReference type="ARBA" id="ARBA00022801"/>
    </source>
</evidence>
<sequence>MKKMILDIDTGVDDAMALAYAAGTKEAELIGVVGTYGNVYTEQGVENVLNILEMLGKTSVPVYLGAKHGMEKDSFDRLEVSAKIHGQNGVGEVDLTPAKRVKETQHGVDYIIEAVKQYGKDLVIVATGPMTNLGMALKKYPEMAKEVGQIVIMGGALTVPGNVSPFTEANISQDPEAAKLLFESGTPVIMVGLDVTMRSVLRLSDTDRWRKKGTIAGEKYADIVDYYINIHDEIAPYLHGCPLHDPSAVAAAIHPEFFTMLPLFMTVETEGPSVGRTIGIADKIREENPNVKVCINVDTNKVVNDMCQTLEALFTDSK</sequence>
<name>A0ABS3L7H6_9ENTE</name>
<dbReference type="PANTHER" id="PTHR12304">
    <property type="entry name" value="INOSINE-URIDINE PREFERRING NUCLEOSIDE HYDROLASE"/>
    <property type="match status" value="1"/>
</dbReference>
<keyword evidence="5" id="KW-1185">Reference proteome</keyword>
<dbReference type="InterPro" id="IPR001910">
    <property type="entry name" value="Inosine/uridine_hydrolase_dom"/>
</dbReference>